<dbReference type="AlphaFoldDB" id="A0A425XW60"/>
<comment type="caution">
    <text evidence="4">The sequence shown here is derived from an EMBL/GenBank/DDBJ whole genome shotgun (WGS) entry which is preliminary data.</text>
</comment>
<feature type="coiled-coil region" evidence="1">
    <location>
        <begin position="199"/>
        <end position="226"/>
    </location>
</feature>
<keyword evidence="1" id="KW-0175">Coiled coil</keyword>
<evidence type="ECO:0000313" key="4">
    <source>
        <dbReference type="EMBL" id="RRG18917.1"/>
    </source>
</evidence>
<dbReference type="Pfam" id="PF13751">
    <property type="entry name" value="DDE_Tnp_1_6"/>
    <property type="match status" value="1"/>
</dbReference>
<gene>
    <name evidence="4" type="ORF">DWB61_17765</name>
</gene>
<dbReference type="InterPro" id="IPR025668">
    <property type="entry name" value="Tnp_DDE_dom"/>
</dbReference>
<sequence>MRKPNFKEYNQGQVSLFPERLDCYIPENSPVRLVSSIVDQLDIAKIMSGYKAGGCKGYHPRMLLKIIVYSYLSNTYSCRKMEKALRENINYMWLSGKQFPKHSCINDFRSKRLKLHINKLFTDVVKILVEMGYVSLEVQYIDGTKIESKSNRYRFVWRKSIERYKVNLHKKIDSILTQIEDGIIQDNADDVPDLEPINSSVLKEKIKQLNQSNKEKTKEEIKLLKELTNKHLPKLQEYETNLSDIGDHRNSMSKTDKDATFMRMKEDHMKNGQLKPAYNVQISTEKQFITHFGIYQNPTDTRTFIDYLKGFRTRYSRQSAEVVADAGYGSEENYQYLEQENIEHYVKFNYFHMEQKKSFKLNPYRTQNMHYNKEHDYFVCPMGQQMDYVAEYEKSNGFGYISTIKKYRAKNCKNCHMRAGCFKGKGNRSIEINSRLRAYKQRARENLMSDKGLKHRSNRPIEPEAVFGQIKYNKGFNRFTMRSIDGVNLEFGLLAIGFNLAKLARKIWTSSKNEILSRFEVIFDLFKAKMLNRKFELAIIN</sequence>
<keyword evidence="5" id="KW-1185">Reference proteome</keyword>
<name>A0A425XW60_9BACT</name>
<dbReference type="OrthoDB" id="1121830at2"/>
<feature type="domain" description="Transposase InsH N-terminal" evidence="2">
    <location>
        <begin position="20"/>
        <end position="110"/>
    </location>
</feature>
<evidence type="ECO:0000259" key="2">
    <source>
        <dbReference type="Pfam" id="PF05598"/>
    </source>
</evidence>
<dbReference type="InterPro" id="IPR008490">
    <property type="entry name" value="Transposase_InsH_N"/>
</dbReference>
<dbReference type="InterPro" id="IPR047629">
    <property type="entry name" value="IS1182_transpos"/>
</dbReference>
<evidence type="ECO:0000259" key="3">
    <source>
        <dbReference type="Pfam" id="PF13751"/>
    </source>
</evidence>
<reference evidence="4 5" key="1">
    <citation type="submission" date="2018-07" db="EMBL/GenBank/DDBJ databases">
        <title>Draft genome sequence of Ancylomarina sp. M1P.</title>
        <authorList>
            <person name="Yadav S."/>
            <person name="Villanueva L."/>
            <person name="Damste J.S.S."/>
        </authorList>
    </citation>
    <scope>NUCLEOTIDE SEQUENCE [LARGE SCALE GENOMIC DNA]</scope>
    <source>
        <strain evidence="4 5">M1P</strain>
    </source>
</reference>
<protein>
    <submittedName>
        <fullName evidence="4">IS1182 family transposase</fullName>
    </submittedName>
</protein>
<dbReference type="PANTHER" id="PTHR33408:SF2">
    <property type="entry name" value="TRANSPOSASE DDE DOMAIN-CONTAINING PROTEIN"/>
    <property type="match status" value="1"/>
</dbReference>
<evidence type="ECO:0000313" key="5">
    <source>
        <dbReference type="Proteomes" id="UP000285794"/>
    </source>
</evidence>
<feature type="domain" description="Transposase DDE" evidence="3">
    <location>
        <begin position="379"/>
        <end position="504"/>
    </location>
</feature>
<dbReference type="PANTHER" id="PTHR33408">
    <property type="entry name" value="TRANSPOSASE"/>
    <property type="match status" value="1"/>
</dbReference>
<dbReference type="EMBL" id="QQWG01000055">
    <property type="protein sequence ID" value="RRG18917.1"/>
    <property type="molecule type" value="Genomic_DNA"/>
</dbReference>
<organism evidence="4 5">
    <name type="scientific">Ancylomarina euxinus</name>
    <dbReference type="NCBI Taxonomy" id="2283627"/>
    <lineage>
        <taxon>Bacteria</taxon>
        <taxon>Pseudomonadati</taxon>
        <taxon>Bacteroidota</taxon>
        <taxon>Bacteroidia</taxon>
        <taxon>Marinilabiliales</taxon>
        <taxon>Marinifilaceae</taxon>
        <taxon>Ancylomarina</taxon>
    </lineage>
</organism>
<dbReference type="Pfam" id="PF05598">
    <property type="entry name" value="DUF772"/>
    <property type="match status" value="1"/>
</dbReference>
<dbReference type="NCBIfam" id="NF033551">
    <property type="entry name" value="transpos_IS1182"/>
    <property type="match status" value="1"/>
</dbReference>
<dbReference type="Proteomes" id="UP000285794">
    <property type="component" value="Unassembled WGS sequence"/>
</dbReference>
<evidence type="ECO:0000256" key="1">
    <source>
        <dbReference type="SAM" id="Coils"/>
    </source>
</evidence>
<proteinExistence type="predicted"/>
<dbReference type="RefSeq" id="WP_125032235.1">
    <property type="nucleotide sequence ID" value="NZ_JAPXVP010000047.1"/>
</dbReference>
<accession>A0A425XW60</accession>